<dbReference type="EMBL" id="BEXT01000001">
    <property type="protein sequence ID" value="GBC63866.1"/>
    <property type="molecule type" value="Genomic_DNA"/>
</dbReference>
<accession>A0A401G3S5</accession>
<dbReference type="AlphaFoldDB" id="A0A401G3S5"/>
<gene>
    <name evidence="1" type="ORF">DENIS_4865</name>
</gene>
<sequence>MGRWISRDPIGEQGGINLYIFIDNDGINIWDYLGERKSGTFTPTGTGHHIIPVNLWEMFGFPDEAKAVFDKATIEVPSYEHKGRRYSHNFTGHGSKTGYTGHVRDEIVKYLDSKGISGKKLKIDEYVKLSEDIVKHVQNSTNEFIAGFLENVYDPRELRKWHKTIGKKLTRPGNLTAVKFGGIKKIKIPRIAKCGKKVPIVKYAFLIGVLYLWDADYNNARADGCSPLEAGSIATARAADPGIEMAWDFGWGVGTFVNEKVISDNE</sequence>
<reference evidence="2" key="2">
    <citation type="submission" date="2019-01" db="EMBL/GenBank/DDBJ databases">
        <title>Genome sequence of Desulfonema ishimotonii strain Tokyo 01.</title>
        <authorList>
            <person name="Fukui M."/>
        </authorList>
    </citation>
    <scope>NUCLEOTIDE SEQUENCE [LARGE SCALE GENOMIC DNA]</scope>
    <source>
        <strain evidence="2">Tokyo 01</strain>
    </source>
</reference>
<dbReference type="Proteomes" id="UP000288096">
    <property type="component" value="Unassembled WGS sequence"/>
</dbReference>
<keyword evidence="2" id="KW-1185">Reference proteome</keyword>
<reference evidence="2" key="1">
    <citation type="submission" date="2017-11" db="EMBL/GenBank/DDBJ databases">
        <authorList>
            <person name="Watanabe M."/>
            <person name="Kojima H."/>
        </authorList>
    </citation>
    <scope>NUCLEOTIDE SEQUENCE [LARGE SCALE GENOMIC DNA]</scope>
    <source>
        <strain evidence="2">Tokyo 01</strain>
    </source>
</reference>
<organism evidence="1 2">
    <name type="scientific">Desulfonema ishimotonii</name>
    <dbReference type="NCBI Taxonomy" id="45657"/>
    <lineage>
        <taxon>Bacteria</taxon>
        <taxon>Pseudomonadati</taxon>
        <taxon>Thermodesulfobacteriota</taxon>
        <taxon>Desulfobacteria</taxon>
        <taxon>Desulfobacterales</taxon>
        <taxon>Desulfococcaceae</taxon>
        <taxon>Desulfonema</taxon>
    </lineage>
</organism>
<proteinExistence type="predicted"/>
<evidence type="ECO:0000313" key="1">
    <source>
        <dbReference type="EMBL" id="GBC63866.1"/>
    </source>
</evidence>
<dbReference type="Gene3D" id="2.180.10.10">
    <property type="entry name" value="RHS repeat-associated core"/>
    <property type="match status" value="1"/>
</dbReference>
<evidence type="ECO:0000313" key="2">
    <source>
        <dbReference type="Proteomes" id="UP000288096"/>
    </source>
</evidence>
<protein>
    <submittedName>
        <fullName evidence="1">Uncharacterized protein</fullName>
    </submittedName>
</protein>
<comment type="caution">
    <text evidence="1">The sequence shown here is derived from an EMBL/GenBank/DDBJ whole genome shotgun (WGS) entry which is preliminary data.</text>
</comment>
<name>A0A401G3S5_9BACT</name>